<dbReference type="PRINTS" id="PR00032">
    <property type="entry name" value="HTHARAC"/>
</dbReference>
<evidence type="ECO:0000313" key="5">
    <source>
        <dbReference type="EMBL" id="TQF07285.1"/>
    </source>
</evidence>
<dbReference type="OrthoDB" id="186135at2"/>
<evidence type="ECO:0000256" key="2">
    <source>
        <dbReference type="ARBA" id="ARBA00023125"/>
    </source>
</evidence>
<dbReference type="InterPro" id="IPR018060">
    <property type="entry name" value="HTH_AraC"/>
</dbReference>
<dbReference type="InterPro" id="IPR009057">
    <property type="entry name" value="Homeodomain-like_sf"/>
</dbReference>
<dbReference type="EMBL" id="VIGB01000003">
    <property type="protein sequence ID" value="TQF07285.1"/>
    <property type="molecule type" value="Genomic_DNA"/>
</dbReference>
<accession>A0A540WE43</accession>
<dbReference type="Gene3D" id="1.10.10.60">
    <property type="entry name" value="Homeodomain-like"/>
    <property type="match status" value="1"/>
</dbReference>
<feature type="domain" description="HTH araC/xylS-type" evidence="4">
    <location>
        <begin position="37"/>
        <end position="78"/>
    </location>
</feature>
<organism evidence="5 6">
    <name type="scientific">Kitasatospora acidiphila</name>
    <dbReference type="NCBI Taxonomy" id="2567942"/>
    <lineage>
        <taxon>Bacteria</taxon>
        <taxon>Bacillati</taxon>
        <taxon>Actinomycetota</taxon>
        <taxon>Actinomycetes</taxon>
        <taxon>Kitasatosporales</taxon>
        <taxon>Streptomycetaceae</taxon>
        <taxon>Kitasatospora</taxon>
    </lineage>
</organism>
<keyword evidence="3" id="KW-0804">Transcription</keyword>
<dbReference type="PROSITE" id="PS01124">
    <property type="entry name" value="HTH_ARAC_FAMILY_2"/>
    <property type="match status" value="1"/>
</dbReference>
<dbReference type="InterPro" id="IPR020449">
    <property type="entry name" value="Tscrpt_reg_AraC-type_HTH"/>
</dbReference>
<dbReference type="SUPFAM" id="SSF46689">
    <property type="entry name" value="Homeodomain-like"/>
    <property type="match status" value="1"/>
</dbReference>
<sequence length="86" mass="9244">MPEPELRPLLKGDRDLQCRCHPRGVTGFDGVDADWGLCQDSQVSVTAVAHALGFSSSQRFATIFRRYQGVSPTGARTAPDAPVNSA</sequence>
<keyword evidence="6" id="KW-1185">Reference proteome</keyword>
<evidence type="ECO:0000256" key="1">
    <source>
        <dbReference type="ARBA" id="ARBA00023015"/>
    </source>
</evidence>
<evidence type="ECO:0000313" key="6">
    <source>
        <dbReference type="Proteomes" id="UP000319103"/>
    </source>
</evidence>
<evidence type="ECO:0000259" key="4">
    <source>
        <dbReference type="PROSITE" id="PS01124"/>
    </source>
</evidence>
<dbReference type="GO" id="GO:0043565">
    <property type="term" value="F:sequence-specific DNA binding"/>
    <property type="evidence" value="ECO:0007669"/>
    <property type="project" value="InterPro"/>
</dbReference>
<proteinExistence type="predicted"/>
<name>A0A540WE43_9ACTN</name>
<reference evidence="5 6" key="1">
    <citation type="submission" date="2019-06" db="EMBL/GenBank/DDBJ databases">
        <title>Description of Kitasatospora acidophila sp. nov. isolated from pine grove soil, and reclassification of Streptomyces novaecaesareae to Kitasatospora novaeceasareae comb. nov.</title>
        <authorList>
            <person name="Kim M.J."/>
        </authorList>
    </citation>
    <scope>NUCLEOTIDE SEQUENCE [LARGE SCALE GENOMIC DNA]</scope>
    <source>
        <strain evidence="5 6">MMS16-CNU292</strain>
    </source>
</reference>
<gene>
    <name evidence="5" type="ORF">E6W39_11855</name>
</gene>
<dbReference type="GO" id="GO:0003700">
    <property type="term" value="F:DNA-binding transcription factor activity"/>
    <property type="evidence" value="ECO:0007669"/>
    <property type="project" value="InterPro"/>
</dbReference>
<protein>
    <submittedName>
        <fullName evidence="5">Helix-turn-helix domain-containing protein</fullName>
    </submittedName>
</protein>
<dbReference type="AlphaFoldDB" id="A0A540WE43"/>
<keyword evidence="1" id="KW-0805">Transcription regulation</keyword>
<dbReference type="Proteomes" id="UP000319103">
    <property type="component" value="Unassembled WGS sequence"/>
</dbReference>
<dbReference type="Pfam" id="PF00165">
    <property type="entry name" value="HTH_AraC"/>
    <property type="match status" value="1"/>
</dbReference>
<keyword evidence="2" id="KW-0238">DNA-binding</keyword>
<comment type="caution">
    <text evidence="5">The sequence shown here is derived from an EMBL/GenBank/DDBJ whole genome shotgun (WGS) entry which is preliminary data.</text>
</comment>
<evidence type="ECO:0000256" key="3">
    <source>
        <dbReference type="ARBA" id="ARBA00023163"/>
    </source>
</evidence>